<dbReference type="AlphaFoldDB" id="A0A0N5A156"/>
<evidence type="ECO:0000313" key="10">
    <source>
        <dbReference type="Proteomes" id="UP000038045"/>
    </source>
</evidence>
<dbReference type="GO" id="GO:0051603">
    <property type="term" value="P:proteolysis involved in protein catabolic process"/>
    <property type="evidence" value="ECO:0007669"/>
    <property type="project" value="TreeGrafter"/>
</dbReference>
<evidence type="ECO:0000256" key="8">
    <source>
        <dbReference type="PIRSR" id="PIRSR019663-1"/>
    </source>
</evidence>
<dbReference type="InterPro" id="IPR001096">
    <property type="entry name" value="Peptidase_C13"/>
</dbReference>
<keyword evidence="10" id="KW-1185">Reference proteome</keyword>
<proteinExistence type="inferred from homology"/>
<dbReference type="Proteomes" id="UP000038045">
    <property type="component" value="Unplaced"/>
</dbReference>
<dbReference type="WBParaSite" id="PTRK_0001535600.1">
    <property type="protein sequence ID" value="PTRK_0001535600.1"/>
    <property type="gene ID" value="PTRK_0001535600"/>
</dbReference>
<feature type="chain" id="PRO_5005892471" description="legumain" evidence="9">
    <location>
        <begin position="20"/>
        <end position="433"/>
    </location>
</feature>
<dbReference type="Gene3D" id="3.40.50.1460">
    <property type="match status" value="1"/>
</dbReference>
<evidence type="ECO:0000256" key="7">
    <source>
        <dbReference type="ARBA" id="ARBA00022807"/>
    </source>
</evidence>
<dbReference type="PANTHER" id="PTHR12000:SF42">
    <property type="entry name" value="LEGUMAIN"/>
    <property type="match status" value="1"/>
</dbReference>
<evidence type="ECO:0000256" key="1">
    <source>
        <dbReference type="ARBA" id="ARBA00000810"/>
    </source>
</evidence>
<dbReference type="FunFam" id="3.40.50.1460:FF:000006">
    <property type="entry name" value="Legumain"/>
    <property type="match status" value="1"/>
</dbReference>
<comment type="catalytic activity">
    <reaction evidence="1">
        <text>Hydrolysis of proteins and small molecule substrates at -Asn-|-Xaa- bonds.</text>
        <dbReference type="EC" id="3.4.22.34"/>
    </reaction>
</comment>
<sequence length="433" mass="48928">MKFFYSLITLASIATTMLPAEISNNNIKVLLIAGSAGWENYRHQADIGHAYKVLIERNLPAENIVVFAYDDIANNQMNPFPGKIYNHPSLKEDVYAGLKIDYKGDDVNEKNFLCALSGDKECLKGVGTGRVVESCKDDDVFVYYADHGAYGLLGLPNGVIQRENIMNTLNDMNSKNKFRKLVFYIEACESGSIFESLQSNVNIFGVTASTGSESSYAAYCSGDHGLPCLGDEFSVNWIENSQSDYDCKYLVETQVDTVKDKTLMSHVQRFGDKEIPEEKLKDFQGEFDKHSVLANNLRVSNYDVHQHPLVSSRDADIKHYQNIINSKVHFKTRVEALNSLNKLHKRREDNLNIVKNFVSILGLNYEDLEKEVPVYNKNVDSKHGLLIRHLESSCGNIGKNTDMLKYSKIFYNVCSKEIDFSKILISLTFSCQH</sequence>
<evidence type="ECO:0000256" key="4">
    <source>
        <dbReference type="ARBA" id="ARBA00022670"/>
    </source>
</evidence>
<keyword evidence="7" id="KW-0788">Thiol protease</keyword>
<reference evidence="11" key="1">
    <citation type="submission" date="2017-02" db="UniProtKB">
        <authorList>
            <consortium name="WormBaseParasite"/>
        </authorList>
    </citation>
    <scope>IDENTIFICATION</scope>
</reference>
<dbReference type="PRINTS" id="PR00776">
    <property type="entry name" value="HEMOGLOBNASE"/>
</dbReference>
<dbReference type="Pfam" id="PF01650">
    <property type="entry name" value="Peptidase_C13"/>
    <property type="match status" value="1"/>
</dbReference>
<feature type="active site" description="Nucleophile" evidence="8">
    <location>
        <position position="188"/>
    </location>
</feature>
<dbReference type="STRING" id="131310.A0A0N5A156"/>
<dbReference type="InterPro" id="IPR046427">
    <property type="entry name" value="Legumain_prodom_sf"/>
</dbReference>
<dbReference type="GO" id="GO:0005773">
    <property type="term" value="C:vacuole"/>
    <property type="evidence" value="ECO:0007669"/>
    <property type="project" value="GOC"/>
</dbReference>
<evidence type="ECO:0000256" key="5">
    <source>
        <dbReference type="ARBA" id="ARBA00022729"/>
    </source>
</evidence>
<feature type="signal peptide" evidence="9">
    <location>
        <begin position="1"/>
        <end position="19"/>
    </location>
</feature>
<evidence type="ECO:0000256" key="2">
    <source>
        <dbReference type="ARBA" id="ARBA00009941"/>
    </source>
</evidence>
<evidence type="ECO:0000313" key="11">
    <source>
        <dbReference type="WBParaSite" id="PTRK_0001535600.1"/>
    </source>
</evidence>
<dbReference type="EC" id="3.4.22.34" evidence="3"/>
<accession>A0A0N5A156</accession>
<protein>
    <recommendedName>
        <fullName evidence="3">legumain</fullName>
        <ecNumber evidence="3">3.4.22.34</ecNumber>
    </recommendedName>
</protein>
<feature type="active site" evidence="8">
    <location>
        <position position="147"/>
    </location>
</feature>
<evidence type="ECO:0000256" key="6">
    <source>
        <dbReference type="ARBA" id="ARBA00022801"/>
    </source>
</evidence>
<name>A0A0N5A156_PARTI</name>
<evidence type="ECO:0000256" key="3">
    <source>
        <dbReference type="ARBA" id="ARBA00012628"/>
    </source>
</evidence>
<keyword evidence="4" id="KW-0645">Protease</keyword>
<dbReference type="GO" id="GO:0006624">
    <property type="term" value="P:vacuolar protein processing"/>
    <property type="evidence" value="ECO:0007669"/>
    <property type="project" value="TreeGrafter"/>
</dbReference>
<dbReference type="PANTHER" id="PTHR12000">
    <property type="entry name" value="HEMOGLOBINASE FAMILY MEMBER"/>
    <property type="match status" value="1"/>
</dbReference>
<keyword evidence="5 9" id="KW-0732">Signal</keyword>
<dbReference type="Gene3D" id="1.10.132.130">
    <property type="match status" value="1"/>
</dbReference>
<evidence type="ECO:0000256" key="9">
    <source>
        <dbReference type="SAM" id="SignalP"/>
    </source>
</evidence>
<comment type="similarity">
    <text evidence="2">Belongs to the peptidase C13 family.</text>
</comment>
<organism evidence="10 11">
    <name type="scientific">Parastrongyloides trichosuri</name>
    <name type="common">Possum-specific nematode worm</name>
    <dbReference type="NCBI Taxonomy" id="131310"/>
    <lineage>
        <taxon>Eukaryota</taxon>
        <taxon>Metazoa</taxon>
        <taxon>Ecdysozoa</taxon>
        <taxon>Nematoda</taxon>
        <taxon>Chromadorea</taxon>
        <taxon>Rhabditida</taxon>
        <taxon>Tylenchina</taxon>
        <taxon>Panagrolaimomorpha</taxon>
        <taxon>Strongyloidoidea</taxon>
        <taxon>Strongyloididae</taxon>
        <taxon>Parastrongyloides</taxon>
    </lineage>
</organism>
<dbReference type="PIRSF" id="PIRSF019663">
    <property type="entry name" value="Legumain"/>
    <property type="match status" value="1"/>
</dbReference>
<keyword evidence="6" id="KW-0378">Hydrolase</keyword>
<dbReference type="GO" id="GO:0004197">
    <property type="term" value="F:cysteine-type endopeptidase activity"/>
    <property type="evidence" value="ECO:0007669"/>
    <property type="project" value="UniProtKB-EC"/>
</dbReference>